<dbReference type="Gene3D" id="1.10.10.10">
    <property type="entry name" value="Winged helix-like DNA-binding domain superfamily/Winged helix DNA-binding domain"/>
    <property type="match status" value="1"/>
</dbReference>
<feature type="domain" description="HTH lysR-type" evidence="5">
    <location>
        <begin position="1"/>
        <end position="59"/>
    </location>
</feature>
<dbReference type="PANTHER" id="PTHR30537">
    <property type="entry name" value="HTH-TYPE TRANSCRIPTIONAL REGULATOR"/>
    <property type="match status" value="1"/>
</dbReference>
<keyword evidence="7" id="KW-1185">Reference proteome</keyword>
<dbReference type="Proteomes" id="UP000198862">
    <property type="component" value="Unassembled WGS sequence"/>
</dbReference>
<dbReference type="SUPFAM" id="SSF46785">
    <property type="entry name" value="Winged helix' DNA-binding domain"/>
    <property type="match status" value="1"/>
</dbReference>
<dbReference type="SUPFAM" id="SSF53850">
    <property type="entry name" value="Periplasmic binding protein-like II"/>
    <property type="match status" value="1"/>
</dbReference>
<keyword evidence="3 6" id="KW-0238">DNA-binding</keyword>
<organism evidence="6 7">
    <name type="scientific">Pseudoalteromonas denitrificans DSM 6059</name>
    <dbReference type="NCBI Taxonomy" id="1123010"/>
    <lineage>
        <taxon>Bacteria</taxon>
        <taxon>Pseudomonadati</taxon>
        <taxon>Pseudomonadota</taxon>
        <taxon>Gammaproteobacteria</taxon>
        <taxon>Alteromonadales</taxon>
        <taxon>Pseudoalteromonadaceae</taxon>
        <taxon>Pseudoalteromonas</taxon>
    </lineage>
</organism>
<dbReference type="PROSITE" id="PS50931">
    <property type="entry name" value="HTH_LYSR"/>
    <property type="match status" value="1"/>
</dbReference>
<dbReference type="GO" id="GO:0003700">
    <property type="term" value="F:DNA-binding transcription factor activity"/>
    <property type="evidence" value="ECO:0007669"/>
    <property type="project" value="InterPro"/>
</dbReference>
<dbReference type="Pfam" id="PF00126">
    <property type="entry name" value="HTH_1"/>
    <property type="match status" value="1"/>
</dbReference>
<accession>A0A1I1NZI4</accession>
<dbReference type="FunFam" id="1.10.10.10:FF:000001">
    <property type="entry name" value="LysR family transcriptional regulator"/>
    <property type="match status" value="1"/>
</dbReference>
<dbReference type="EMBL" id="FOLO01000026">
    <property type="protein sequence ID" value="SFC99100.1"/>
    <property type="molecule type" value="Genomic_DNA"/>
</dbReference>
<evidence type="ECO:0000313" key="7">
    <source>
        <dbReference type="Proteomes" id="UP000198862"/>
    </source>
</evidence>
<dbReference type="InterPro" id="IPR000847">
    <property type="entry name" value="LysR_HTH_N"/>
</dbReference>
<dbReference type="GO" id="GO:0006351">
    <property type="term" value="P:DNA-templated transcription"/>
    <property type="evidence" value="ECO:0007669"/>
    <property type="project" value="TreeGrafter"/>
</dbReference>
<name>A0A1I1NZI4_9GAMM</name>
<dbReference type="OrthoDB" id="9786526at2"/>
<dbReference type="InterPro" id="IPR058163">
    <property type="entry name" value="LysR-type_TF_proteobact-type"/>
</dbReference>
<evidence type="ECO:0000313" key="6">
    <source>
        <dbReference type="EMBL" id="SFC99100.1"/>
    </source>
</evidence>
<protein>
    <submittedName>
        <fullName evidence="6">DNA-binding transcriptional regulator, LysR family</fullName>
    </submittedName>
</protein>
<reference evidence="6 7" key="1">
    <citation type="submission" date="2016-10" db="EMBL/GenBank/DDBJ databases">
        <authorList>
            <person name="de Groot N.N."/>
        </authorList>
    </citation>
    <scope>NUCLEOTIDE SEQUENCE [LARGE SCALE GENOMIC DNA]</scope>
    <source>
        <strain evidence="6 7">DSM 6059</strain>
    </source>
</reference>
<evidence type="ECO:0000256" key="2">
    <source>
        <dbReference type="ARBA" id="ARBA00023015"/>
    </source>
</evidence>
<dbReference type="AlphaFoldDB" id="A0A1I1NZI4"/>
<dbReference type="InterPro" id="IPR036390">
    <property type="entry name" value="WH_DNA-bd_sf"/>
</dbReference>
<comment type="similarity">
    <text evidence="1">Belongs to the LysR transcriptional regulatory family.</text>
</comment>
<sequence>MDKLKAINYFKRVVELQSFTAAANEFNVPASSISRRIKDLETQLGIELVERSTRNVKVSGLGRLYYQRITEVIDKLNSADALVSQNLSRPSGKLRISAPPGLAEVLLIPIFESFRKQYPEILLDLDFSDQLVMFGKDEVDIAIRGAPLKDERLIAKKLSSDPYQLWGAKNLVARLHSQFKTDTLTAKQLEECPALMFRTSNGFSPWFIKTTKWEKLSMRPTFICNSRTALMDALKNEEGLLISPKWLLPKELSTQIYAVNTQGVISASQQENMEVHLLYQQSKIQLPSIRVCVDFIQNEVVKYLKV</sequence>
<dbReference type="Gene3D" id="3.40.190.290">
    <property type="match status" value="1"/>
</dbReference>
<evidence type="ECO:0000256" key="4">
    <source>
        <dbReference type="ARBA" id="ARBA00023163"/>
    </source>
</evidence>
<evidence type="ECO:0000256" key="1">
    <source>
        <dbReference type="ARBA" id="ARBA00009437"/>
    </source>
</evidence>
<proteinExistence type="inferred from homology"/>
<dbReference type="STRING" id="1123010.SAMN02745724_03138"/>
<gene>
    <name evidence="6" type="ORF">SAMN02745724_03138</name>
</gene>
<dbReference type="GO" id="GO:0043565">
    <property type="term" value="F:sequence-specific DNA binding"/>
    <property type="evidence" value="ECO:0007669"/>
    <property type="project" value="TreeGrafter"/>
</dbReference>
<dbReference type="InterPro" id="IPR005119">
    <property type="entry name" value="LysR_subst-bd"/>
</dbReference>
<keyword evidence="4" id="KW-0804">Transcription</keyword>
<evidence type="ECO:0000259" key="5">
    <source>
        <dbReference type="PROSITE" id="PS50931"/>
    </source>
</evidence>
<keyword evidence="2" id="KW-0805">Transcription regulation</keyword>
<dbReference type="RefSeq" id="WP_091986201.1">
    <property type="nucleotide sequence ID" value="NZ_FOLO01000026.1"/>
</dbReference>
<evidence type="ECO:0000256" key="3">
    <source>
        <dbReference type="ARBA" id="ARBA00023125"/>
    </source>
</evidence>
<dbReference type="InterPro" id="IPR036388">
    <property type="entry name" value="WH-like_DNA-bd_sf"/>
</dbReference>
<dbReference type="PANTHER" id="PTHR30537:SF58">
    <property type="entry name" value="HTH-TYPE TRANSCRIPTIONAL REGULATOR PERR"/>
    <property type="match status" value="1"/>
</dbReference>
<dbReference type="Pfam" id="PF03466">
    <property type="entry name" value="LysR_substrate"/>
    <property type="match status" value="1"/>
</dbReference>